<reference evidence="4" key="1">
    <citation type="journal article" date="2020" name="bioRxiv">
        <title>Hybrid origin of Populus tomentosa Carr. identified through genome sequencing and phylogenomic analysis.</title>
        <authorList>
            <person name="An X."/>
            <person name="Gao K."/>
            <person name="Chen Z."/>
            <person name="Li J."/>
            <person name="Yang X."/>
            <person name="Yang X."/>
            <person name="Zhou J."/>
            <person name="Guo T."/>
            <person name="Zhao T."/>
            <person name="Huang S."/>
            <person name="Miao D."/>
            <person name="Khan W.U."/>
            <person name="Rao P."/>
            <person name="Ye M."/>
            <person name="Lei B."/>
            <person name="Liao W."/>
            <person name="Wang J."/>
            <person name="Ji L."/>
            <person name="Li Y."/>
            <person name="Guo B."/>
            <person name="Mustafa N.S."/>
            <person name="Li S."/>
            <person name="Yun Q."/>
            <person name="Keller S.R."/>
            <person name="Mao J."/>
            <person name="Zhang R."/>
            <person name="Strauss S.H."/>
        </authorList>
    </citation>
    <scope>NUCLEOTIDE SEQUENCE</scope>
    <source>
        <strain evidence="4">GM15</strain>
        <tissue evidence="4">Leaf</tissue>
    </source>
</reference>
<dbReference type="OrthoDB" id="1721964at2759"/>
<evidence type="ECO:0000313" key="4">
    <source>
        <dbReference type="EMBL" id="KAG6738200.1"/>
    </source>
</evidence>
<dbReference type="AlphaFoldDB" id="A0A8X8C2C3"/>
<feature type="domain" description="Retroviral polymerase SH3-like" evidence="3">
    <location>
        <begin position="40"/>
        <end position="102"/>
    </location>
</feature>
<comment type="caution">
    <text evidence="4">The sequence shown here is derived from an EMBL/GenBank/DDBJ whole genome shotgun (WGS) entry which is preliminary data.</text>
</comment>
<dbReference type="PANTHER" id="PTHR48006:SF68">
    <property type="entry name" value="PROTEIN KINASE DOMAIN-CONTAINING PROTEIN"/>
    <property type="match status" value="1"/>
</dbReference>
<proteinExistence type="predicted"/>
<dbReference type="InterPro" id="IPR057670">
    <property type="entry name" value="SH3_retrovirus"/>
</dbReference>
<gene>
    <name evidence="4" type="ORF">POTOM_057808</name>
</gene>
<feature type="region of interest" description="Disordered" evidence="2">
    <location>
        <begin position="168"/>
        <end position="190"/>
    </location>
</feature>
<protein>
    <recommendedName>
        <fullName evidence="3">Retroviral polymerase SH3-like domain-containing protein</fullName>
    </recommendedName>
</protein>
<dbReference type="PANTHER" id="PTHR48006">
    <property type="entry name" value="LEUCINE-RICH REPEAT-CONTAINING PROTEIN DDB_G0281931-RELATED"/>
    <property type="match status" value="1"/>
</dbReference>
<evidence type="ECO:0000313" key="5">
    <source>
        <dbReference type="Proteomes" id="UP000886885"/>
    </source>
</evidence>
<sequence length="573" mass="64189">MKIAVAMINLSPSVPLDFDVPDRVWKGKDVSYAHLRVFGCRAFVHVPRDERSKFDSKTKQCIFLGSEDDEFGYRLWDPKEKKIVRNKDVIFFEDQTIEDFEQKEKIESTTFIPSNSNPIPTPQLPLMPANHGGDLQNDDNGGFFNEPLVGDLESANDDIDVIPEQVMQEALDEPQLRRSTRPRQPSTKYSPHDLKCWTSIPFVELAGDETIMPLNINNELRMLKTEHNFFYQLMSILFDIQNCGLTEQVEKPNRSADLVSYNITHTMPAELGKLVNLTDMRMNVNSLLSSVNEHSPIQASSLEGTIPSSTASLTRLSDIHRNWDVVAIETGTVAGAVYVALLVLELRDLDLQTGLCTLKQMKAATKNFNAANNVGEGVFASVFKGSLSDGTVIAVMLLSSKSKQGNREFVNEIGMISALQHPNRCRVVWMLSWRKPINACVRVHGKQLPVLCSIWPMFCKREEVFPRWFIQNSSGEAMVILNVALLCTNASPTLWPTRSQVASMLEGQTSVEDLLSDPGFSAINTKYKAIRNHFWQNPSQTCSMSINGSYCCDSTNSYGEPGHLLRVSSVKSN</sequence>
<dbReference type="Proteomes" id="UP000886885">
    <property type="component" value="Chromosome 19A"/>
</dbReference>
<dbReference type="InterPro" id="IPR051824">
    <property type="entry name" value="LRR_Rcpt-Like_S/T_Kinase"/>
</dbReference>
<evidence type="ECO:0000256" key="2">
    <source>
        <dbReference type="SAM" id="MobiDB-lite"/>
    </source>
</evidence>
<accession>A0A8X8C2C3</accession>
<keyword evidence="5" id="KW-1185">Reference proteome</keyword>
<dbReference type="Pfam" id="PF25597">
    <property type="entry name" value="SH3_retrovirus"/>
    <property type="match status" value="1"/>
</dbReference>
<dbReference type="EMBL" id="JAAWWB010000037">
    <property type="protein sequence ID" value="KAG6738200.1"/>
    <property type="molecule type" value="Genomic_DNA"/>
</dbReference>
<dbReference type="GO" id="GO:0016020">
    <property type="term" value="C:membrane"/>
    <property type="evidence" value="ECO:0007669"/>
    <property type="project" value="UniProtKB-SubCell"/>
</dbReference>
<comment type="subcellular location">
    <subcellularLocation>
        <location evidence="1">Membrane</location>
        <topology evidence="1">Single-pass type I membrane protein</topology>
    </subcellularLocation>
</comment>
<evidence type="ECO:0000256" key="1">
    <source>
        <dbReference type="ARBA" id="ARBA00004479"/>
    </source>
</evidence>
<organism evidence="4 5">
    <name type="scientific">Populus tomentosa</name>
    <name type="common">Chinese white poplar</name>
    <dbReference type="NCBI Taxonomy" id="118781"/>
    <lineage>
        <taxon>Eukaryota</taxon>
        <taxon>Viridiplantae</taxon>
        <taxon>Streptophyta</taxon>
        <taxon>Embryophyta</taxon>
        <taxon>Tracheophyta</taxon>
        <taxon>Spermatophyta</taxon>
        <taxon>Magnoliopsida</taxon>
        <taxon>eudicotyledons</taxon>
        <taxon>Gunneridae</taxon>
        <taxon>Pentapetalae</taxon>
        <taxon>rosids</taxon>
        <taxon>fabids</taxon>
        <taxon>Malpighiales</taxon>
        <taxon>Salicaceae</taxon>
        <taxon>Saliceae</taxon>
        <taxon>Populus</taxon>
    </lineage>
</organism>
<evidence type="ECO:0000259" key="3">
    <source>
        <dbReference type="Pfam" id="PF25597"/>
    </source>
</evidence>
<name>A0A8X8C2C3_POPTO</name>